<name>A0A0R3QAN9_9BILA</name>
<keyword evidence="2" id="KW-1185">Reference proteome</keyword>
<evidence type="ECO:0000313" key="1">
    <source>
        <dbReference type="EMBL" id="VDO13188.1"/>
    </source>
</evidence>
<evidence type="ECO:0000313" key="3">
    <source>
        <dbReference type="WBParaSite" id="BTMF_0000340801-mRNA-1"/>
    </source>
</evidence>
<dbReference type="WBParaSite" id="BTMF_0000340801-mRNA-1">
    <property type="protein sequence ID" value="BTMF_0000340801-mRNA-1"/>
    <property type="gene ID" value="BTMF_0000340801"/>
</dbReference>
<organism evidence="3">
    <name type="scientific">Brugia timori</name>
    <dbReference type="NCBI Taxonomy" id="42155"/>
    <lineage>
        <taxon>Eukaryota</taxon>
        <taxon>Metazoa</taxon>
        <taxon>Ecdysozoa</taxon>
        <taxon>Nematoda</taxon>
        <taxon>Chromadorea</taxon>
        <taxon>Rhabditida</taxon>
        <taxon>Spirurina</taxon>
        <taxon>Spiruromorpha</taxon>
        <taxon>Filarioidea</taxon>
        <taxon>Onchocercidae</taxon>
        <taxon>Brugia</taxon>
    </lineage>
</organism>
<dbReference type="EMBL" id="UZAG01002305">
    <property type="protein sequence ID" value="VDO13188.1"/>
    <property type="molecule type" value="Genomic_DNA"/>
</dbReference>
<evidence type="ECO:0000313" key="2">
    <source>
        <dbReference type="Proteomes" id="UP000280834"/>
    </source>
</evidence>
<sequence length="65" mass="7668">MDIFRTIPFAISRLCCYFLPFLSESRTLVRHNTVSKTGGTLWRLFCDFSKDTCMHLKPHFQLLNL</sequence>
<reference evidence="1 2" key="2">
    <citation type="submission" date="2018-11" db="EMBL/GenBank/DDBJ databases">
        <authorList>
            <consortium name="Pathogen Informatics"/>
        </authorList>
    </citation>
    <scope>NUCLEOTIDE SEQUENCE [LARGE SCALE GENOMIC DNA]</scope>
</reference>
<accession>A0A0R3QAN9</accession>
<protein>
    <submittedName>
        <fullName evidence="3">Secreted protein</fullName>
    </submittedName>
</protein>
<gene>
    <name evidence="1" type="ORF">BTMF_LOCUS2722</name>
</gene>
<proteinExistence type="predicted"/>
<dbReference type="AlphaFoldDB" id="A0A0R3QAN9"/>
<reference evidence="3" key="1">
    <citation type="submission" date="2017-02" db="UniProtKB">
        <authorList>
            <consortium name="WormBaseParasite"/>
        </authorList>
    </citation>
    <scope>IDENTIFICATION</scope>
</reference>
<dbReference type="Proteomes" id="UP000280834">
    <property type="component" value="Unassembled WGS sequence"/>
</dbReference>